<evidence type="ECO:0000256" key="7">
    <source>
        <dbReference type="ARBA" id="ARBA00022833"/>
    </source>
</evidence>
<dbReference type="FunFam" id="3.10.20.580:FF:000001">
    <property type="entry name" value="Ribonuclease J"/>
    <property type="match status" value="1"/>
</dbReference>
<comment type="function">
    <text evidence="10">An RNase that has 5'-3' exonuclease and possibly endonuclease activity. Involved in maturation of rRNA and in some organisms also mRNA maturation and/or decay.</text>
</comment>
<feature type="binding site" evidence="13">
    <location>
        <position position="76"/>
    </location>
    <ligand>
        <name>Zn(2+)</name>
        <dbReference type="ChEBI" id="CHEBI:29105"/>
        <label>1</label>
        <note>catalytic</note>
    </ligand>
</feature>
<dbReference type="InterPro" id="IPR042173">
    <property type="entry name" value="RNase_J_2"/>
</dbReference>
<reference evidence="15 16" key="1">
    <citation type="journal article" date="2014" name="Genome Announc.">
        <title>Draft Genome Sequence of Fervidicella metallireducens Strain AeBT, an Iron-Reducing Thermoanaerobe from the Great Artesian Basin.</title>
        <authorList>
            <person name="Patel B.K."/>
        </authorList>
    </citation>
    <scope>NUCLEOTIDE SEQUENCE [LARGE SCALE GENOMIC DNA]</scope>
    <source>
        <strain evidence="15 16">AeB</strain>
    </source>
</reference>
<evidence type="ECO:0000313" key="16">
    <source>
        <dbReference type="Proteomes" id="UP000019681"/>
    </source>
</evidence>
<dbReference type="GO" id="GO:0003723">
    <property type="term" value="F:RNA binding"/>
    <property type="evidence" value="ECO:0007669"/>
    <property type="project" value="UniProtKB-UniRule"/>
</dbReference>
<evidence type="ECO:0000256" key="11">
    <source>
        <dbReference type="PIRSR" id="PIRSR004803-1"/>
    </source>
</evidence>
<comment type="cofactor">
    <cofactor evidence="13">
        <name>Zn(2+)</name>
        <dbReference type="ChEBI" id="CHEBI:29105"/>
    </cofactor>
    <text evidence="13">Binds 2 Zn(2+) ions per subunit. It is not clear if Zn(2+) or Mg(2+) is physiologically important.</text>
</comment>
<dbReference type="InterPro" id="IPR030854">
    <property type="entry name" value="RNase_J_bac"/>
</dbReference>
<gene>
    <name evidence="10" type="primary">rnj</name>
    <name evidence="15" type="ORF">Q428_01270</name>
</gene>
<sequence length="554" mass="61428">MTKKDKVKVIPLGGVNEIGKNMTAIEYKNEIIVIDCGLAFPDEEMFGVDIVIPDVSYLIKNKDKVKGIVLTHGHEDHIGALPYILKQLNVPVYGTKLTLGIVETKLKEHGILRESQLRVVQPKDVIVFGDVKVEFIRNSHSIADSCSLAIHTPVGIIVHTGDFKIDFTPIDGAVMDITRLSELGKEGVLLLMADSTNVERPGHTMSERAVGETFEKIFSDTKQRIIVATFASNVHRIQQVINAAYKFHRKVAVCGRSIENIVEVASQLGYLSIPEGMLISIDDIGKYPKHKITIITTGSQGEPMSALARMSTSEHRKVEIVKDDLVIISATPIPGNEKLISRVINQLFKKGADVIYESLADIHVSGHACQEDLKLIHTIVKPKYFMPVHGEYRHLKKHSLLAQKLGMDESNIFIPELGYVLELTKDSAKFNGNVTSGQVLVDGLGVGDVGNIVLRDRKHLAQDGILTVVVTIEKETGSVIAGPDIISRGFVYVRESENLMEEARNIVKRALDRCLGNNVTEWAALKSSIKDDLREFLYEKTKRKPMILPIIMEI</sequence>
<dbReference type="GO" id="GO:0008270">
    <property type="term" value="F:zinc ion binding"/>
    <property type="evidence" value="ECO:0007669"/>
    <property type="project" value="InterPro"/>
</dbReference>
<name>A0A017RYC8_9CLOT</name>
<evidence type="ECO:0000256" key="3">
    <source>
        <dbReference type="ARBA" id="ARBA00022722"/>
    </source>
</evidence>
<feature type="binding site" evidence="13">
    <location>
        <position position="74"/>
    </location>
    <ligand>
        <name>Zn(2+)</name>
        <dbReference type="ChEBI" id="CHEBI:29105"/>
        <label>1</label>
        <note>catalytic</note>
    </ligand>
</feature>
<dbReference type="Gene3D" id="3.40.50.10710">
    <property type="entry name" value="Metallo-hydrolase/oxidoreductase"/>
    <property type="match status" value="1"/>
</dbReference>
<comment type="subcellular location">
    <subcellularLocation>
        <location evidence="1 10">Cytoplasm</location>
    </subcellularLocation>
</comment>
<keyword evidence="5 10" id="KW-0255">Endonuclease</keyword>
<dbReference type="SMART" id="SM00849">
    <property type="entry name" value="Lactamase_B"/>
    <property type="match status" value="1"/>
</dbReference>
<feature type="binding site" evidence="13">
    <location>
        <position position="140"/>
    </location>
    <ligand>
        <name>Zn(2+)</name>
        <dbReference type="ChEBI" id="CHEBI:29105"/>
        <label>1</label>
        <note>catalytic</note>
    </ligand>
</feature>
<dbReference type="InterPro" id="IPR036866">
    <property type="entry name" value="RibonucZ/Hydroxyglut_hydro"/>
</dbReference>
<evidence type="ECO:0000256" key="9">
    <source>
        <dbReference type="ARBA" id="ARBA00022884"/>
    </source>
</evidence>
<feature type="binding site" evidence="13">
    <location>
        <position position="47"/>
    </location>
    <ligand>
        <name>Ca(2+)</name>
        <dbReference type="ChEBI" id="CHEBI:29108"/>
    </ligand>
</feature>
<feature type="binding site" evidence="13">
    <location>
        <position position="72"/>
    </location>
    <ligand>
        <name>Zn(2+)</name>
        <dbReference type="ChEBI" id="CHEBI:29105"/>
        <label>1</label>
        <note>catalytic</note>
    </ligand>
</feature>
<evidence type="ECO:0000256" key="2">
    <source>
        <dbReference type="ARBA" id="ARBA00022490"/>
    </source>
</evidence>
<dbReference type="InterPro" id="IPR001279">
    <property type="entry name" value="Metallo-B-lactamas"/>
</dbReference>
<dbReference type="InterPro" id="IPR004613">
    <property type="entry name" value="RNase_J"/>
</dbReference>
<feature type="domain" description="Metallo-beta-lactamase" evidence="14">
    <location>
        <begin position="19"/>
        <end position="214"/>
    </location>
</feature>
<evidence type="ECO:0000256" key="10">
    <source>
        <dbReference type="HAMAP-Rule" id="MF_01491"/>
    </source>
</evidence>
<dbReference type="NCBIfam" id="TIGR00649">
    <property type="entry name" value="MG423"/>
    <property type="match status" value="1"/>
</dbReference>
<keyword evidence="8 10" id="KW-0269">Exonuclease</keyword>
<dbReference type="OrthoDB" id="9758375at2"/>
<protein>
    <recommendedName>
        <fullName evidence="10">Ribonuclease J</fullName>
        <shortName evidence="10">RNase J</shortName>
        <ecNumber evidence="10">3.1.-.-</ecNumber>
    </recommendedName>
</protein>
<dbReference type="STRING" id="1403537.Q428_01270"/>
<dbReference type="GO" id="GO:0004521">
    <property type="term" value="F:RNA endonuclease activity"/>
    <property type="evidence" value="ECO:0007669"/>
    <property type="project" value="UniProtKB-UniRule"/>
</dbReference>
<comment type="cofactor">
    <cofactor evidence="13">
        <name>Ca(2+)</name>
        <dbReference type="ChEBI" id="CHEBI:29108"/>
    </cofactor>
    <text evidence="13">Binds 1 Ca(2+) cation per subunit. Seen in 1 crystal structure, it is not clear if it is physiologically important.</text>
</comment>
<evidence type="ECO:0000256" key="5">
    <source>
        <dbReference type="ARBA" id="ARBA00022759"/>
    </source>
</evidence>
<proteinExistence type="inferred from homology"/>
<dbReference type="InterPro" id="IPR011108">
    <property type="entry name" value="RMMBL"/>
</dbReference>
<keyword evidence="4 13" id="KW-0479">Metal-binding</keyword>
<dbReference type="InterPro" id="IPR041636">
    <property type="entry name" value="RNase_J_C"/>
</dbReference>
<organism evidence="15 16">
    <name type="scientific">Fervidicella metallireducens AeB</name>
    <dbReference type="NCBI Taxonomy" id="1403537"/>
    <lineage>
        <taxon>Bacteria</taxon>
        <taxon>Bacillati</taxon>
        <taxon>Bacillota</taxon>
        <taxon>Clostridia</taxon>
        <taxon>Eubacteriales</taxon>
        <taxon>Clostridiaceae</taxon>
        <taxon>Fervidicella</taxon>
    </lineage>
</organism>
<dbReference type="Pfam" id="PF07521">
    <property type="entry name" value="RMMBL"/>
    <property type="match status" value="1"/>
</dbReference>
<accession>A0A017RYC8</accession>
<dbReference type="EMBL" id="AZQP01000002">
    <property type="protein sequence ID" value="EYE89672.1"/>
    <property type="molecule type" value="Genomic_DNA"/>
</dbReference>
<dbReference type="GO" id="GO:0006364">
    <property type="term" value="P:rRNA processing"/>
    <property type="evidence" value="ECO:0007669"/>
    <property type="project" value="UniProtKB-UniRule"/>
</dbReference>
<feature type="binding site" evidence="13">
    <location>
        <position position="442"/>
    </location>
    <ligand>
        <name>Ca(2+)</name>
        <dbReference type="ChEBI" id="CHEBI:29108"/>
    </ligand>
</feature>
<evidence type="ECO:0000256" key="8">
    <source>
        <dbReference type="ARBA" id="ARBA00022839"/>
    </source>
</evidence>
<dbReference type="GO" id="GO:0004534">
    <property type="term" value="F:5'-3' RNA exonuclease activity"/>
    <property type="evidence" value="ECO:0007669"/>
    <property type="project" value="UniProtKB-UniRule"/>
</dbReference>
<keyword evidence="7 13" id="KW-0862">Zinc</keyword>
<dbReference type="CDD" id="cd07714">
    <property type="entry name" value="RNaseJ_MBL-fold"/>
    <property type="match status" value="1"/>
</dbReference>
<evidence type="ECO:0000256" key="12">
    <source>
        <dbReference type="PIRSR" id="PIRSR004803-2"/>
    </source>
</evidence>
<dbReference type="InterPro" id="IPR055132">
    <property type="entry name" value="RNase_J_b_CASP"/>
</dbReference>
<dbReference type="GO" id="GO:0005737">
    <property type="term" value="C:cytoplasm"/>
    <property type="evidence" value="ECO:0007669"/>
    <property type="project" value="UniProtKB-SubCell"/>
</dbReference>
<dbReference type="Gene3D" id="3.60.15.10">
    <property type="entry name" value="Ribonuclease Z/Hydroxyacylglutathione hydrolase-like"/>
    <property type="match status" value="1"/>
</dbReference>
<dbReference type="PIRSF" id="PIRSF004803">
    <property type="entry name" value="RnjA"/>
    <property type="match status" value="1"/>
</dbReference>
<evidence type="ECO:0000256" key="1">
    <source>
        <dbReference type="ARBA" id="ARBA00004496"/>
    </source>
</evidence>
<keyword evidence="13" id="KW-0106">Calcium</keyword>
<feature type="binding site" evidence="13">
    <location>
        <position position="162"/>
    </location>
    <ligand>
        <name>Zn(2+)</name>
        <dbReference type="ChEBI" id="CHEBI:29105"/>
        <label>1</label>
        <note>catalytic</note>
    </ligand>
</feature>
<keyword evidence="2 10" id="KW-0963">Cytoplasm</keyword>
<dbReference type="Proteomes" id="UP000019681">
    <property type="component" value="Unassembled WGS sequence"/>
</dbReference>
<dbReference type="HAMAP" id="MF_01491">
    <property type="entry name" value="RNase_J_bact"/>
    <property type="match status" value="1"/>
</dbReference>
<keyword evidence="3 10" id="KW-0540">Nuclease</keyword>
<keyword evidence="16" id="KW-1185">Reference proteome</keyword>
<feature type="active site" description="Proton donor" evidence="11">
    <location>
        <position position="194"/>
    </location>
</feature>
<evidence type="ECO:0000256" key="4">
    <source>
        <dbReference type="ARBA" id="ARBA00022723"/>
    </source>
</evidence>
<dbReference type="Pfam" id="PF22505">
    <property type="entry name" value="RNase_J_b_CASP"/>
    <property type="match status" value="1"/>
</dbReference>
<evidence type="ECO:0000313" key="15">
    <source>
        <dbReference type="EMBL" id="EYE89672.1"/>
    </source>
</evidence>
<feature type="binding site" evidence="10 12">
    <location>
        <begin position="363"/>
        <end position="367"/>
    </location>
    <ligand>
        <name>substrate</name>
    </ligand>
</feature>
<comment type="similarity">
    <text evidence="10">Belongs to the metallo-beta-lactamase superfamily. RNA-metabolizing metallo-beta-lactamase-like family. Bacterial RNase J subfamily.</text>
</comment>
<dbReference type="SUPFAM" id="SSF56281">
    <property type="entry name" value="Metallo-hydrolase/oxidoreductase"/>
    <property type="match status" value="1"/>
</dbReference>
<dbReference type="PANTHER" id="PTHR43694">
    <property type="entry name" value="RIBONUCLEASE J"/>
    <property type="match status" value="1"/>
</dbReference>
<evidence type="ECO:0000256" key="6">
    <source>
        <dbReference type="ARBA" id="ARBA00022801"/>
    </source>
</evidence>
<comment type="caution">
    <text evidence="15">The sequence shown here is derived from an EMBL/GenBank/DDBJ whole genome shotgun (WGS) entry which is preliminary data.</text>
</comment>
<dbReference type="RefSeq" id="WP_035377430.1">
    <property type="nucleotide sequence ID" value="NZ_AZQP01000002.1"/>
</dbReference>
<keyword evidence="10" id="KW-0698">rRNA processing</keyword>
<evidence type="ECO:0000259" key="14">
    <source>
        <dbReference type="SMART" id="SM00849"/>
    </source>
</evidence>
<keyword evidence="9 10" id="KW-0694">RNA-binding</keyword>
<comment type="subunit">
    <text evidence="10">Homodimer, may be a subunit of the RNA degradosome.</text>
</comment>
<dbReference type="PANTHER" id="PTHR43694:SF1">
    <property type="entry name" value="RIBONUCLEASE J"/>
    <property type="match status" value="1"/>
</dbReference>
<feature type="binding site" evidence="13">
    <location>
        <position position="389"/>
    </location>
    <ligand>
        <name>Zn(2+)</name>
        <dbReference type="ChEBI" id="CHEBI:29105"/>
        <label>1</label>
        <note>catalytic</note>
    </ligand>
</feature>
<feature type="binding site" evidence="13">
    <location>
        <position position="77"/>
    </location>
    <ligand>
        <name>Zn(2+)</name>
        <dbReference type="ChEBI" id="CHEBI:29105"/>
        <label>1</label>
        <note>catalytic</note>
    </ligand>
</feature>
<evidence type="ECO:0000256" key="13">
    <source>
        <dbReference type="PIRSR" id="PIRSR004803-3"/>
    </source>
</evidence>
<dbReference type="AlphaFoldDB" id="A0A017RYC8"/>
<feature type="active site" description="Proton acceptor" evidence="11">
    <location>
        <position position="367"/>
    </location>
</feature>
<dbReference type="Pfam" id="PF17770">
    <property type="entry name" value="RNase_J_C"/>
    <property type="match status" value="1"/>
</dbReference>
<dbReference type="Gene3D" id="3.10.20.580">
    <property type="match status" value="1"/>
</dbReference>
<dbReference type="Pfam" id="PF00753">
    <property type="entry name" value="Lactamase_B"/>
    <property type="match status" value="1"/>
</dbReference>
<keyword evidence="6 10" id="KW-0378">Hydrolase</keyword>
<feature type="binding site" evidence="13">
    <location>
        <position position="49"/>
    </location>
    <ligand>
        <name>Ca(2+)</name>
        <dbReference type="ChEBI" id="CHEBI:29108"/>
    </ligand>
</feature>
<feature type="binding site" evidence="12">
    <location>
        <begin position="231"/>
        <end position="233"/>
    </location>
    <ligand>
        <name>substrate</name>
    </ligand>
</feature>
<dbReference type="EC" id="3.1.-.-" evidence="10"/>